<dbReference type="NCBIfam" id="TIGR01547">
    <property type="entry name" value="phage_term_2"/>
    <property type="match status" value="1"/>
</dbReference>
<accession>A0ABY5TRU8</accession>
<dbReference type="EMBL" id="OP072523">
    <property type="protein sequence ID" value="UVX36404.1"/>
    <property type="molecule type" value="Genomic_DNA"/>
</dbReference>
<feature type="domain" description="Phage terminase large subunit N-terminal" evidence="1">
    <location>
        <begin position="63"/>
        <end position="246"/>
    </location>
</feature>
<dbReference type="Gene3D" id="3.40.50.300">
    <property type="entry name" value="P-loop containing nucleotide triphosphate hydrolases"/>
    <property type="match status" value="1"/>
</dbReference>
<dbReference type="Gene3D" id="3.30.420.240">
    <property type="match status" value="1"/>
</dbReference>
<dbReference type="Proteomes" id="UP001160027">
    <property type="component" value="Segment"/>
</dbReference>
<evidence type="ECO:0000259" key="1">
    <source>
        <dbReference type="Pfam" id="PF04466"/>
    </source>
</evidence>
<evidence type="ECO:0000313" key="2">
    <source>
        <dbReference type="EMBL" id="UVX36404.1"/>
    </source>
</evidence>
<dbReference type="InterPro" id="IPR035412">
    <property type="entry name" value="Terminase_L_N"/>
</dbReference>
<name>A0ABY5TRU8_9VIRU</name>
<organism evidence="2 3">
    <name type="scientific">Bacteriophage sp</name>
    <dbReference type="NCBI Taxonomy" id="38018"/>
    <lineage>
        <taxon>Viruses</taxon>
    </lineage>
</organism>
<dbReference type="PANTHER" id="PTHR39184:SF1">
    <property type="entry name" value="PBSX PHAGE TERMINASE LARGE SUBUNIT"/>
    <property type="match status" value="1"/>
</dbReference>
<keyword evidence="3" id="KW-1185">Reference proteome</keyword>
<evidence type="ECO:0000313" key="3">
    <source>
        <dbReference type="Proteomes" id="UP001160027"/>
    </source>
</evidence>
<sequence length="461" mass="52285">MNKPEPIIINKARVSSGEDHTIENRAHIMEQNGTFNLVIPKAYEDLLFFLHDRDNPPYRYYDYSGGRSSAKSTSVALALALEASMYPTRILCTREFQNSIQESVKQLLADIISRYNLPGFTITREQITHVNGSVFWFKGLHEDPESTLKGIEGVDRCWIEEAQFITDHSLDVLLPTIRKNGSTIIFTRNPLTPEDAITTRFVTHPSQLTQQRTTHHHTTWRDAEQAGILPEEIKQQVEESRNNPDFAHIWEGMPYEKTINQIISWQQLTDATERQPQTDGGVSFGVDVARYGADRTAVAIVKGRHLVDLVSWSKTSLVETAERIITLAGTHHPSIINVDDTGVGGGVTDILRSRNQPVNGVNFGAKPKHPDRYPAVSSELWFEFAEQLSEITINPNLEHRAELFQELSTREWAINNRNLREVQRKKDYKTENQTGSPDLADSVLLAYYKPLQLPSWDVAVC</sequence>
<dbReference type="InterPro" id="IPR027417">
    <property type="entry name" value="P-loop_NTPase"/>
</dbReference>
<dbReference type="PANTHER" id="PTHR39184">
    <property type="match status" value="1"/>
</dbReference>
<dbReference type="InterPro" id="IPR052380">
    <property type="entry name" value="Viral_DNA_packaging_terminase"/>
</dbReference>
<protein>
    <submittedName>
        <fullName evidence="2">Terminase</fullName>
    </submittedName>
</protein>
<reference evidence="3" key="1">
    <citation type="submission" date="2022-07" db="EMBL/GenBank/DDBJ databases">
        <title>High-quality bacteriophage genomes in the Japanese 4D cohort.</title>
        <authorList>
            <person name="Nishijima S."/>
        </authorList>
    </citation>
    <scope>NUCLEOTIDE SEQUENCE [LARGE SCALE GENOMIC DNA]</scope>
</reference>
<dbReference type="InterPro" id="IPR006437">
    <property type="entry name" value="Phage_terminase_lsu"/>
</dbReference>
<proteinExistence type="predicted"/>
<dbReference type="Pfam" id="PF04466">
    <property type="entry name" value="Terminase_3"/>
    <property type="match status" value="1"/>
</dbReference>